<feature type="domain" description="FecR protein" evidence="2">
    <location>
        <begin position="187"/>
        <end position="282"/>
    </location>
</feature>
<name>A0A4S8HY88_9BACT</name>
<evidence type="ECO:0000259" key="3">
    <source>
        <dbReference type="Pfam" id="PF16344"/>
    </source>
</evidence>
<organism evidence="4 5">
    <name type="scientific">Niastella caeni</name>
    <dbReference type="NCBI Taxonomy" id="2569763"/>
    <lineage>
        <taxon>Bacteria</taxon>
        <taxon>Pseudomonadati</taxon>
        <taxon>Bacteroidota</taxon>
        <taxon>Chitinophagia</taxon>
        <taxon>Chitinophagales</taxon>
        <taxon>Chitinophagaceae</taxon>
        <taxon>Niastella</taxon>
    </lineage>
</organism>
<dbReference type="Proteomes" id="UP000306918">
    <property type="component" value="Unassembled WGS sequence"/>
</dbReference>
<keyword evidence="1" id="KW-0472">Membrane</keyword>
<feature type="domain" description="Protein FecR C-terminal" evidence="3">
    <location>
        <begin position="323"/>
        <end position="389"/>
    </location>
</feature>
<accession>A0A4S8HY88</accession>
<dbReference type="InterPro" id="IPR012373">
    <property type="entry name" value="Ferrdict_sens_TM"/>
</dbReference>
<dbReference type="Pfam" id="PF04773">
    <property type="entry name" value="FecR"/>
    <property type="match status" value="1"/>
</dbReference>
<reference evidence="4 5" key="1">
    <citation type="submission" date="2019-04" db="EMBL/GenBank/DDBJ databases">
        <title>Niastella caeni sp. nov., isolated from activated sludge.</title>
        <authorList>
            <person name="Sheng M."/>
        </authorList>
    </citation>
    <scope>NUCLEOTIDE SEQUENCE [LARGE SCALE GENOMIC DNA]</scope>
    <source>
        <strain evidence="4 5">HX-2-15</strain>
    </source>
</reference>
<dbReference type="GO" id="GO:0016989">
    <property type="term" value="F:sigma factor antagonist activity"/>
    <property type="evidence" value="ECO:0007669"/>
    <property type="project" value="TreeGrafter"/>
</dbReference>
<dbReference type="RefSeq" id="WP_136577218.1">
    <property type="nucleotide sequence ID" value="NZ_STFF01000002.1"/>
</dbReference>
<keyword evidence="1" id="KW-1133">Transmembrane helix</keyword>
<dbReference type="Gene3D" id="3.55.50.30">
    <property type="match status" value="1"/>
</dbReference>
<keyword evidence="5" id="KW-1185">Reference proteome</keyword>
<dbReference type="PANTHER" id="PTHR30273">
    <property type="entry name" value="PERIPLASMIC SIGNAL SENSOR AND SIGMA FACTOR ACTIVATOR FECR-RELATED"/>
    <property type="match status" value="1"/>
</dbReference>
<dbReference type="InterPro" id="IPR032508">
    <property type="entry name" value="FecR_C"/>
</dbReference>
<evidence type="ECO:0000313" key="5">
    <source>
        <dbReference type="Proteomes" id="UP000306918"/>
    </source>
</evidence>
<dbReference type="Gene3D" id="2.60.120.1440">
    <property type="match status" value="1"/>
</dbReference>
<keyword evidence="1" id="KW-0812">Transmembrane</keyword>
<dbReference type="PANTHER" id="PTHR30273:SF2">
    <property type="entry name" value="PROTEIN FECR"/>
    <property type="match status" value="1"/>
</dbReference>
<evidence type="ECO:0000313" key="4">
    <source>
        <dbReference type="EMBL" id="THU40465.1"/>
    </source>
</evidence>
<comment type="caution">
    <text evidence="4">The sequence shown here is derived from an EMBL/GenBank/DDBJ whole genome shotgun (WGS) entry which is preliminary data.</text>
</comment>
<gene>
    <name evidence="4" type="ORF">FAM09_11430</name>
</gene>
<dbReference type="EMBL" id="STFF01000002">
    <property type="protein sequence ID" value="THU40465.1"/>
    <property type="molecule type" value="Genomic_DNA"/>
</dbReference>
<feature type="transmembrane region" description="Helical" evidence="1">
    <location>
        <begin position="89"/>
        <end position="107"/>
    </location>
</feature>
<dbReference type="OrthoDB" id="629393at2"/>
<sequence>MTDIALLIHKYLKEELNSRERQELEEWKTQSESNQHIFEKLTNDEYLLSAISDAYKIDPDEVAQRKINALIDSDQQTTATKIRSIWPRLSVAAAILVLLSITTIYILRKKQEPGTDLVNTSKAKQDITPGTHKATLKLSDGRSIVLDSAALGQLAKQGNAQIINKKGELVYSAPNKGGQEGAVLWNTLSTAKGQTYHLKLSDNSVAWLNSESSIRFPVLFTGDKRQVEITGEVFFEVAHDADKPFTVMARGIYVNVLGTKFNLNAYEDEEAVKTTLVEGLVKVSKGDQGKQIKPGQQAQVIANEIKILDNVDVDKVTAWRQGYFRFKEDKLSEAMKNIARWYNIEVVFEGSAANIEISGNIHRSSNLSEVLKLLAAIDVNTRIEGRKLILKAQ</sequence>
<dbReference type="AlphaFoldDB" id="A0A4S8HY88"/>
<dbReference type="Pfam" id="PF16344">
    <property type="entry name" value="FecR_C"/>
    <property type="match status" value="1"/>
</dbReference>
<proteinExistence type="predicted"/>
<dbReference type="InterPro" id="IPR006860">
    <property type="entry name" value="FecR"/>
</dbReference>
<evidence type="ECO:0000256" key="1">
    <source>
        <dbReference type="SAM" id="Phobius"/>
    </source>
</evidence>
<protein>
    <submittedName>
        <fullName evidence="4">DUF4974 domain-containing protein</fullName>
    </submittedName>
</protein>
<evidence type="ECO:0000259" key="2">
    <source>
        <dbReference type="Pfam" id="PF04773"/>
    </source>
</evidence>